<dbReference type="FunFam" id="1.10.510.10:FF:000624">
    <property type="entry name" value="Mitogen-activated protein kinase"/>
    <property type="match status" value="1"/>
</dbReference>
<dbReference type="SMART" id="SM00220">
    <property type="entry name" value="S_TKc"/>
    <property type="match status" value="1"/>
</dbReference>
<dbReference type="Pfam" id="PF00069">
    <property type="entry name" value="Pkinase"/>
    <property type="match status" value="1"/>
</dbReference>
<dbReference type="Proteomes" id="UP000324800">
    <property type="component" value="Unassembled WGS sequence"/>
</dbReference>
<evidence type="ECO:0000256" key="2">
    <source>
        <dbReference type="ARBA" id="ARBA00022527"/>
    </source>
</evidence>
<comment type="similarity">
    <text evidence="1">Belongs to the protein kinase superfamily. CMGC Ser/Thr protein kinase family. CDC2/CDKX subfamily.</text>
</comment>
<evidence type="ECO:0000256" key="7">
    <source>
        <dbReference type="PROSITE-ProRule" id="PRU10141"/>
    </source>
</evidence>
<evidence type="ECO:0000313" key="11">
    <source>
        <dbReference type="Proteomes" id="UP000324800"/>
    </source>
</evidence>
<dbReference type="InterPro" id="IPR017441">
    <property type="entry name" value="Protein_kinase_ATP_BS"/>
</dbReference>
<dbReference type="InterPro" id="IPR050108">
    <property type="entry name" value="CDK"/>
</dbReference>
<comment type="caution">
    <text evidence="10">The sequence shown here is derived from an EMBL/GenBank/DDBJ whole genome shotgun (WGS) entry which is preliminary data.</text>
</comment>
<dbReference type="PROSITE" id="PS00108">
    <property type="entry name" value="PROTEIN_KINASE_ST"/>
    <property type="match status" value="1"/>
</dbReference>
<dbReference type="InterPro" id="IPR008271">
    <property type="entry name" value="Ser/Thr_kinase_AS"/>
</dbReference>
<evidence type="ECO:0000256" key="3">
    <source>
        <dbReference type="ARBA" id="ARBA00022679"/>
    </source>
</evidence>
<evidence type="ECO:0000259" key="9">
    <source>
        <dbReference type="PROSITE" id="PS50011"/>
    </source>
</evidence>
<evidence type="ECO:0000256" key="4">
    <source>
        <dbReference type="ARBA" id="ARBA00022741"/>
    </source>
</evidence>
<organism evidence="10 11">
    <name type="scientific">Streblomastix strix</name>
    <dbReference type="NCBI Taxonomy" id="222440"/>
    <lineage>
        <taxon>Eukaryota</taxon>
        <taxon>Metamonada</taxon>
        <taxon>Preaxostyla</taxon>
        <taxon>Oxymonadida</taxon>
        <taxon>Streblomastigidae</taxon>
        <taxon>Streblomastix</taxon>
    </lineage>
</organism>
<dbReference type="PROSITE" id="PS50011">
    <property type="entry name" value="PROTEIN_KINASE_DOM"/>
    <property type="match status" value="1"/>
</dbReference>
<dbReference type="Gene3D" id="1.10.510.10">
    <property type="entry name" value="Transferase(Phosphotransferase) domain 1"/>
    <property type="match status" value="1"/>
</dbReference>
<dbReference type="PANTHER" id="PTHR24056:SF546">
    <property type="entry name" value="CYCLIN-DEPENDENT KINASE 12"/>
    <property type="match status" value="1"/>
</dbReference>
<sequence length="333" mass="37359">MSSFFPGTTLSSTLSIGSGELKQKCSSNIMDYVDRQDIGKGTYGDVQRARDSTTGELVALKRAKLDYEKEGNHIVHRDLKGANLLIGQKGELKIADFGLAREFDKRRDNIFTSRVITLWYRPPELLLGAQTYDSSIDMWSVGCILGEFLTGGVVLMPGQQEPDQLDLIWKLCGTPNIMDWPEVENLPYYRGNAAAQNIGMGISGINASIARYKPDKDRQRTISERFKNQPPSAVDLLEKLLQLNPAKRLKAHEALNHAFFWTEPLPCEPQEIPPFAMECHTMDTKRRKQQAMQQNASEVKLPQSSIISTYHQANKAPNPILLRREGATNPQGK</sequence>
<keyword evidence="5 10" id="KW-0418">Kinase</keyword>
<reference evidence="10 11" key="1">
    <citation type="submission" date="2019-03" db="EMBL/GenBank/DDBJ databases">
        <title>Single cell metagenomics reveals metabolic interactions within the superorganism composed of flagellate Streblomastix strix and complex community of Bacteroidetes bacteria on its surface.</title>
        <authorList>
            <person name="Treitli S.C."/>
            <person name="Kolisko M."/>
            <person name="Husnik F."/>
            <person name="Keeling P."/>
            <person name="Hampl V."/>
        </authorList>
    </citation>
    <scope>NUCLEOTIDE SEQUENCE [LARGE SCALE GENOMIC DNA]</scope>
    <source>
        <strain evidence="10">ST1C</strain>
    </source>
</reference>
<dbReference type="GO" id="GO:0005634">
    <property type="term" value="C:nucleus"/>
    <property type="evidence" value="ECO:0007669"/>
    <property type="project" value="TreeGrafter"/>
</dbReference>
<proteinExistence type="inferred from homology"/>
<dbReference type="InterPro" id="IPR011009">
    <property type="entry name" value="Kinase-like_dom_sf"/>
</dbReference>
<dbReference type="GO" id="GO:0004674">
    <property type="term" value="F:protein serine/threonine kinase activity"/>
    <property type="evidence" value="ECO:0007669"/>
    <property type="project" value="UniProtKB-KW"/>
</dbReference>
<dbReference type="SUPFAM" id="SSF56112">
    <property type="entry name" value="Protein kinase-like (PK-like)"/>
    <property type="match status" value="1"/>
</dbReference>
<evidence type="ECO:0000256" key="6">
    <source>
        <dbReference type="ARBA" id="ARBA00022840"/>
    </source>
</evidence>
<evidence type="ECO:0000256" key="8">
    <source>
        <dbReference type="RuleBase" id="RU000304"/>
    </source>
</evidence>
<dbReference type="EMBL" id="SNRW01000240">
    <property type="protein sequence ID" value="KAA6402408.1"/>
    <property type="molecule type" value="Genomic_DNA"/>
</dbReference>
<dbReference type="GO" id="GO:0005524">
    <property type="term" value="F:ATP binding"/>
    <property type="evidence" value="ECO:0007669"/>
    <property type="project" value="UniProtKB-UniRule"/>
</dbReference>
<dbReference type="InterPro" id="IPR000719">
    <property type="entry name" value="Prot_kinase_dom"/>
</dbReference>
<dbReference type="AlphaFoldDB" id="A0A5J4X591"/>
<keyword evidence="4 7" id="KW-0547">Nucleotide-binding</keyword>
<dbReference type="PANTHER" id="PTHR24056">
    <property type="entry name" value="CELL DIVISION PROTEIN KINASE"/>
    <property type="match status" value="1"/>
</dbReference>
<name>A0A5J4X591_9EUKA</name>
<feature type="binding site" evidence="7">
    <location>
        <position position="61"/>
    </location>
    <ligand>
        <name>ATP</name>
        <dbReference type="ChEBI" id="CHEBI:30616"/>
    </ligand>
</feature>
<accession>A0A5J4X591</accession>
<feature type="domain" description="Protein kinase" evidence="9">
    <location>
        <begin position="1"/>
        <end position="260"/>
    </location>
</feature>
<keyword evidence="2 8" id="KW-0723">Serine/threonine-protein kinase</keyword>
<evidence type="ECO:0000256" key="5">
    <source>
        <dbReference type="ARBA" id="ARBA00022777"/>
    </source>
</evidence>
<gene>
    <name evidence="10" type="ORF">EZS28_002065</name>
</gene>
<protein>
    <submittedName>
        <fullName evidence="10">Putative Cyclin-dependent kinase C-1</fullName>
    </submittedName>
</protein>
<dbReference type="OrthoDB" id="204883at2759"/>
<evidence type="ECO:0000313" key="10">
    <source>
        <dbReference type="EMBL" id="KAA6402408.1"/>
    </source>
</evidence>
<keyword evidence="6 7" id="KW-0067">ATP-binding</keyword>
<evidence type="ECO:0000256" key="1">
    <source>
        <dbReference type="ARBA" id="ARBA00006485"/>
    </source>
</evidence>
<dbReference type="PROSITE" id="PS00107">
    <property type="entry name" value="PROTEIN_KINASE_ATP"/>
    <property type="match status" value="1"/>
</dbReference>
<keyword evidence="3" id="KW-0808">Transferase</keyword>